<sequence length="484" mass="51491">MANRISLRQLCCESLIALLGTDNVLLPGSTGYNTTLSSYFTPQASAVHPLCFITPQTATDVSDVVQSLASTGDCIFAIRSGGHTWFPDASNAPSGVTIDLRGLNSIDVNAENLSASVGIGNTWDSVYTKLDSLGLSVAGGRVAGVGVGGLTLGGGISYFGPQHGWTCNQAISFEVVLANGSIVEANEDHNSELWWGLRGGSNNFGIVTRVTLATFEQGLLWSTTTLNAISEVPNQARIYSQLTDPQNYNTNASFFFGWGISQPAGQTVPVTLNELVYTQPEGNENPAVYQDILDLPSLTDLDVAVANMSTLSEQGATSQPPQVSRYLTATTTFVPTEAMILAAFDAFNNSVKSIQNLTGVSWSLVIEPVPPQTYLRGASKNALGLGDRTDTLAVCLISPSWPDPAQDQQIYTAARAVMAVIEAQAKALGAYDPYIYLNYAAPWQEVIASYGEASVNRLQRLRADVDPSEVFTRLVPGGFKVPAA</sequence>
<evidence type="ECO:0000313" key="7">
    <source>
        <dbReference type="Proteomes" id="UP000469559"/>
    </source>
</evidence>
<dbReference type="InterPro" id="IPR006094">
    <property type="entry name" value="Oxid_FAD_bind_N"/>
</dbReference>
<proteinExistence type="inferred from homology"/>
<comment type="caution">
    <text evidence="6">The sequence shown here is derived from an EMBL/GenBank/DDBJ whole genome shotgun (WGS) entry which is preliminary data.</text>
</comment>
<dbReference type="EMBL" id="QGMF01000012">
    <property type="protein sequence ID" value="TVY21560.1"/>
    <property type="molecule type" value="Genomic_DNA"/>
</dbReference>
<keyword evidence="7" id="KW-1185">Reference proteome</keyword>
<keyword evidence="2" id="KW-0285">Flavoprotein</keyword>
<dbReference type="SUPFAM" id="SSF56176">
    <property type="entry name" value="FAD-binding/transporter-associated domain-like"/>
    <property type="match status" value="1"/>
</dbReference>
<protein>
    <submittedName>
        <fullName evidence="6">Bifunctional solanapyrone synthase</fullName>
    </submittedName>
</protein>
<gene>
    <name evidence="6" type="primary">sol5_7</name>
    <name evidence="6" type="ORF">LARI1_G000549</name>
</gene>
<dbReference type="Proteomes" id="UP000469559">
    <property type="component" value="Unassembled WGS sequence"/>
</dbReference>
<keyword evidence="3" id="KW-0274">FAD</keyword>
<dbReference type="InterPro" id="IPR016166">
    <property type="entry name" value="FAD-bd_PCMH"/>
</dbReference>
<feature type="domain" description="FAD-binding PCMH-type" evidence="5">
    <location>
        <begin position="40"/>
        <end position="217"/>
    </location>
</feature>
<dbReference type="Pfam" id="PF01565">
    <property type="entry name" value="FAD_binding_4"/>
    <property type="match status" value="1"/>
</dbReference>
<name>A0A8T9BN73_9HELO</name>
<dbReference type="PROSITE" id="PS51387">
    <property type="entry name" value="FAD_PCMH"/>
    <property type="match status" value="1"/>
</dbReference>
<keyword evidence="4" id="KW-0560">Oxidoreductase</keyword>
<dbReference type="GO" id="GO:0071949">
    <property type="term" value="F:FAD binding"/>
    <property type="evidence" value="ECO:0007669"/>
    <property type="project" value="InterPro"/>
</dbReference>
<dbReference type="AlphaFoldDB" id="A0A8T9BN73"/>
<evidence type="ECO:0000259" key="5">
    <source>
        <dbReference type="PROSITE" id="PS51387"/>
    </source>
</evidence>
<dbReference type="PANTHER" id="PTHR42973:SF22">
    <property type="entry name" value="FAD-BINDING PCMH-TYPE DOMAIN-CONTAINING PROTEIN-RELATED"/>
    <property type="match status" value="1"/>
</dbReference>
<reference evidence="6 7" key="1">
    <citation type="submission" date="2018-05" db="EMBL/GenBank/DDBJ databases">
        <title>Whole genome sequencing for identification of molecular markers to develop diagnostic detection tools for the regulated plant pathogen Lachnellula willkommii.</title>
        <authorList>
            <person name="Giroux E."/>
            <person name="Bilodeau G."/>
        </authorList>
    </citation>
    <scope>NUCLEOTIDE SEQUENCE [LARGE SCALE GENOMIC DNA]</scope>
    <source>
        <strain evidence="6 7">CBS 203.66</strain>
    </source>
</reference>
<dbReference type="OrthoDB" id="2151789at2759"/>
<organism evidence="6 7">
    <name type="scientific">Lachnellula arida</name>
    <dbReference type="NCBI Taxonomy" id="1316785"/>
    <lineage>
        <taxon>Eukaryota</taxon>
        <taxon>Fungi</taxon>
        <taxon>Dikarya</taxon>
        <taxon>Ascomycota</taxon>
        <taxon>Pezizomycotina</taxon>
        <taxon>Leotiomycetes</taxon>
        <taxon>Helotiales</taxon>
        <taxon>Lachnaceae</taxon>
        <taxon>Lachnellula</taxon>
    </lineage>
</organism>
<evidence type="ECO:0000256" key="4">
    <source>
        <dbReference type="ARBA" id="ARBA00023002"/>
    </source>
</evidence>
<dbReference type="Gene3D" id="3.30.465.10">
    <property type="match status" value="1"/>
</dbReference>
<evidence type="ECO:0000256" key="1">
    <source>
        <dbReference type="ARBA" id="ARBA00005466"/>
    </source>
</evidence>
<evidence type="ECO:0000256" key="3">
    <source>
        <dbReference type="ARBA" id="ARBA00022827"/>
    </source>
</evidence>
<dbReference type="PANTHER" id="PTHR42973">
    <property type="entry name" value="BINDING OXIDOREDUCTASE, PUTATIVE (AFU_ORTHOLOGUE AFUA_1G17690)-RELATED"/>
    <property type="match status" value="1"/>
</dbReference>
<dbReference type="InterPro" id="IPR050416">
    <property type="entry name" value="FAD-linked_Oxidoreductase"/>
</dbReference>
<comment type="similarity">
    <text evidence="1">Belongs to the oxygen-dependent FAD-linked oxidoreductase family.</text>
</comment>
<dbReference type="InterPro" id="IPR036318">
    <property type="entry name" value="FAD-bd_PCMH-like_sf"/>
</dbReference>
<evidence type="ECO:0000313" key="6">
    <source>
        <dbReference type="EMBL" id="TVY21560.1"/>
    </source>
</evidence>
<accession>A0A8T9BN73</accession>
<evidence type="ECO:0000256" key="2">
    <source>
        <dbReference type="ARBA" id="ARBA00022630"/>
    </source>
</evidence>
<dbReference type="InterPro" id="IPR016169">
    <property type="entry name" value="FAD-bd_PCMH_sub2"/>
</dbReference>
<dbReference type="GO" id="GO:0016491">
    <property type="term" value="F:oxidoreductase activity"/>
    <property type="evidence" value="ECO:0007669"/>
    <property type="project" value="UniProtKB-KW"/>
</dbReference>